<keyword evidence="2" id="KW-1185">Reference proteome</keyword>
<evidence type="ECO:0000256" key="1">
    <source>
        <dbReference type="SAM" id="Phobius"/>
    </source>
</evidence>
<keyword evidence="1" id="KW-0812">Transmembrane</keyword>
<keyword evidence="1" id="KW-1133">Transmembrane helix</keyword>
<evidence type="ECO:0000313" key="3">
    <source>
        <dbReference type="WBParaSite" id="ACAC_0000120201-mRNA-1"/>
    </source>
</evidence>
<dbReference type="Proteomes" id="UP000035642">
    <property type="component" value="Unassembled WGS sequence"/>
</dbReference>
<reference evidence="3" key="2">
    <citation type="submission" date="2017-02" db="UniProtKB">
        <authorList>
            <consortium name="WormBaseParasite"/>
        </authorList>
    </citation>
    <scope>IDENTIFICATION</scope>
</reference>
<dbReference type="WBParaSite" id="ACAC_0000120201-mRNA-1">
    <property type="protein sequence ID" value="ACAC_0000120201-mRNA-1"/>
    <property type="gene ID" value="ACAC_0000120201"/>
</dbReference>
<reference evidence="2" key="1">
    <citation type="submission" date="2012-09" db="EMBL/GenBank/DDBJ databases">
        <authorList>
            <person name="Martin A.A."/>
        </authorList>
    </citation>
    <scope>NUCLEOTIDE SEQUENCE</scope>
</reference>
<protein>
    <submittedName>
        <fullName evidence="3">Transmembrane protein</fullName>
    </submittedName>
</protein>
<evidence type="ECO:0000313" key="2">
    <source>
        <dbReference type="Proteomes" id="UP000035642"/>
    </source>
</evidence>
<feature type="transmembrane region" description="Helical" evidence="1">
    <location>
        <begin position="29"/>
        <end position="49"/>
    </location>
</feature>
<proteinExistence type="predicted"/>
<organism evidence="2 3">
    <name type="scientific">Angiostrongylus cantonensis</name>
    <name type="common">Rat lungworm</name>
    <dbReference type="NCBI Taxonomy" id="6313"/>
    <lineage>
        <taxon>Eukaryota</taxon>
        <taxon>Metazoa</taxon>
        <taxon>Ecdysozoa</taxon>
        <taxon>Nematoda</taxon>
        <taxon>Chromadorea</taxon>
        <taxon>Rhabditida</taxon>
        <taxon>Rhabditina</taxon>
        <taxon>Rhabditomorpha</taxon>
        <taxon>Strongyloidea</taxon>
        <taxon>Metastrongylidae</taxon>
        <taxon>Angiostrongylus</taxon>
    </lineage>
</organism>
<sequence length="81" mass="9532">MQHMVVDMKREANDDICKRLRSAMSLPKTMSAVFMSYGHFMGLLCLWVLNHLTICMWRIPCFPLSFYERGKTVQIADEDSW</sequence>
<accession>A0A0K0CV75</accession>
<name>A0A0K0CV75_ANGCA</name>
<keyword evidence="1" id="KW-0472">Membrane</keyword>
<dbReference type="AlphaFoldDB" id="A0A0K0CV75"/>